<evidence type="ECO:0000256" key="11">
    <source>
        <dbReference type="SAM" id="MobiDB-lite"/>
    </source>
</evidence>
<evidence type="ECO:0000256" key="6">
    <source>
        <dbReference type="ARBA" id="ARBA00022658"/>
    </source>
</evidence>
<accession>A0A4P6XN77</accession>
<dbReference type="PROSITE" id="PS50190">
    <property type="entry name" value="SEC7"/>
    <property type="match status" value="1"/>
</dbReference>
<dbReference type="PANTHER" id="PTHR10663">
    <property type="entry name" value="GUANYL-NUCLEOTIDE EXCHANGE FACTOR"/>
    <property type="match status" value="1"/>
</dbReference>
<dbReference type="InterPro" id="IPR000904">
    <property type="entry name" value="Sec7_dom"/>
</dbReference>
<feature type="domain" description="SEC7" evidence="12">
    <location>
        <begin position="43"/>
        <end position="259"/>
    </location>
</feature>
<gene>
    <name evidence="13" type="primary">MPUL0B08940</name>
    <name evidence="13" type="ORF">METSCH_B08940</name>
</gene>
<dbReference type="Pfam" id="PF01369">
    <property type="entry name" value="Sec7"/>
    <property type="match status" value="1"/>
</dbReference>
<dbReference type="InterPro" id="IPR056468">
    <property type="entry name" value="PH_GEF_YEL1"/>
</dbReference>
<keyword evidence="14" id="KW-1185">Reference proteome</keyword>
<evidence type="ECO:0000256" key="7">
    <source>
        <dbReference type="ARBA" id="ARBA00023136"/>
    </source>
</evidence>
<dbReference type="GO" id="GO:0005085">
    <property type="term" value="F:guanyl-nucleotide exchange factor activity"/>
    <property type="evidence" value="ECO:0007669"/>
    <property type="project" value="UniProtKB-KW"/>
</dbReference>
<dbReference type="Pfam" id="PF23633">
    <property type="entry name" value="PH_GEF_YEL1"/>
    <property type="match status" value="1"/>
</dbReference>
<evidence type="ECO:0000256" key="5">
    <source>
        <dbReference type="ARBA" id="ARBA00022490"/>
    </source>
</evidence>
<dbReference type="GO" id="GO:0005737">
    <property type="term" value="C:cytoplasm"/>
    <property type="evidence" value="ECO:0007669"/>
    <property type="project" value="UniProtKB-SubCell"/>
</dbReference>
<feature type="region of interest" description="Disordered" evidence="11">
    <location>
        <begin position="979"/>
        <end position="1000"/>
    </location>
</feature>
<dbReference type="GO" id="GO:0005934">
    <property type="term" value="C:cellular bud tip"/>
    <property type="evidence" value="ECO:0007669"/>
    <property type="project" value="UniProtKB-SubCell"/>
</dbReference>
<protein>
    <recommendedName>
        <fullName evidence="10">Guanine-nucleotide exchange factor YEL1</fullName>
    </recommendedName>
</protein>
<dbReference type="InterPro" id="IPR023394">
    <property type="entry name" value="Sec7_C_sf"/>
</dbReference>
<evidence type="ECO:0000256" key="3">
    <source>
        <dbReference type="ARBA" id="ARBA00004496"/>
    </source>
</evidence>
<feature type="compositionally biased region" description="Acidic residues" evidence="11">
    <location>
        <begin position="984"/>
        <end position="993"/>
    </location>
</feature>
<dbReference type="Proteomes" id="UP000292447">
    <property type="component" value="Chromosome II"/>
</dbReference>
<evidence type="ECO:0000256" key="9">
    <source>
        <dbReference type="ARBA" id="ARBA00038404"/>
    </source>
</evidence>
<comment type="subcellular location">
    <subcellularLocation>
        <location evidence="2">Bud neck</location>
    </subcellularLocation>
    <subcellularLocation>
        <location evidence="8">Bud tip</location>
    </subcellularLocation>
    <subcellularLocation>
        <location evidence="1">Cell membrane</location>
        <topology evidence="1">Peripheral membrane protein</topology>
    </subcellularLocation>
    <subcellularLocation>
        <location evidence="3">Cytoplasm</location>
    </subcellularLocation>
</comment>
<keyword evidence="6" id="KW-0344">Guanine-nucleotide releasing factor</keyword>
<keyword evidence="7" id="KW-0472">Membrane</keyword>
<evidence type="ECO:0000259" key="12">
    <source>
        <dbReference type="PROSITE" id="PS50190"/>
    </source>
</evidence>
<keyword evidence="4" id="KW-1003">Cell membrane</keyword>
<dbReference type="GO" id="GO:0032012">
    <property type="term" value="P:regulation of ARF protein signal transduction"/>
    <property type="evidence" value="ECO:0007669"/>
    <property type="project" value="InterPro"/>
</dbReference>
<evidence type="ECO:0000256" key="10">
    <source>
        <dbReference type="ARBA" id="ARBA00040041"/>
    </source>
</evidence>
<feature type="region of interest" description="Disordered" evidence="11">
    <location>
        <begin position="389"/>
        <end position="420"/>
    </location>
</feature>
<dbReference type="STRING" id="2163413.A0A4P6XN77"/>
<feature type="region of interest" description="Disordered" evidence="11">
    <location>
        <begin position="1"/>
        <end position="77"/>
    </location>
</feature>
<evidence type="ECO:0000313" key="13">
    <source>
        <dbReference type="EMBL" id="QBM87686.1"/>
    </source>
</evidence>
<dbReference type="Gene3D" id="1.10.1000.11">
    <property type="entry name" value="Arf Nucleotide-binding Site Opener,domain 2"/>
    <property type="match status" value="1"/>
</dbReference>
<dbReference type="GO" id="GO:0005886">
    <property type="term" value="C:plasma membrane"/>
    <property type="evidence" value="ECO:0007669"/>
    <property type="project" value="UniProtKB-SubCell"/>
</dbReference>
<keyword evidence="5" id="KW-0963">Cytoplasm</keyword>
<proteinExistence type="inferred from homology"/>
<evidence type="ECO:0000313" key="14">
    <source>
        <dbReference type="Proteomes" id="UP000292447"/>
    </source>
</evidence>
<dbReference type="SMART" id="SM00222">
    <property type="entry name" value="Sec7"/>
    <property type="match status" value="1"/>
</dbReference>
<evidence type="ECO:0000256" key="8">
    <source>
        <dbReference type="ARBA" id="ARBA00037853"/>
    </source>
</evidence>
<comment type="similarity">
    <text evidence="9">Belongs to the YEL1 family.</text>
</comment>
<feature type="compositionally biased region" description="Polar residues" evidence="11">
    <location>
        <begin position="945"/>
        <end position="965"/>
    </location>
</feature>
<feature type="region of interest" description="Disordered" evidence="11">
    <location>
        <begin position="898"/>
        <end position="965"/>
    </location>
</feature>
<dbReference type="PANTHER" id="PTHR10663:SF405">
    <property type="entry name" value="ARF GUANINE NUCLEOTIDE EXCHANGE FACTOR SYT1"/>
    <property type="match status" value="1"/>
</dbReference>
<dbReference type="SUPFAM" id="SSF48425">
    <property type="entry name" value="Sec7 domain"/>
    <property type="match status" value="1"/>
</dbReference>
<organism evidence="13 14">
    <name type="scientific">Metschnikowia aff. pulcherrima</name>
    <dbReference type="NCBI Taxonomy" id="2163413"/>
    <lineage>
        <taxon>Eukaryota</taxon>
        <taxon>Fungi</taxon>
        <taxon>Dikarya</taxon>
        <taxon>Ascomycota</taxon>
        <taxon>Saccharomycotina</taxon>
        <taxon>Pichiomycetes</taxon>
        <taxon>Metschnikowiaceae</taxon>
        <taxon>Metschnikowia</taxon>
    </lineage>
</organism>
<sequence>MPETSHTPEILETQKMADSDRHLTGSPETLIEGGSSKNTESAEIEEVSDTRQEPVTPSKTDTAKETPKRTVSNGNSTLSQHKVLSQLSAGEINDIATKLFNESFLLISPEEYTQFLAALDQESTAIRECYMDLFEWDASLVKATRELCLKLYLKGESQEIDRLLSAFTKSYLKQHPENVFCTQDFEQIYIVLYSLILLNTSLHNAEVGKKAKLSQSDYIRNTLTTFLLQNKKASRALTVKQKIKIERELNMYYEDLAQRELYLKKGDAPETPKKTASANRNSVADTIRSSIYSHPGDYVYEAATVSPLASKLAEIVDLTREPSNKSLTSVDAEGKHRPSFAMKRMTSMASTGSSNSTATSFTHINGHNNSTTPRFGFTRALLSETSHRSSVSSLRNHKSTEHLRNLARRSSRSSINTKDSVTTHKCASDDTFSMISFGEVPQLNLLQLHGQEQYRVENFNVADFQDPLDLKLELQGAPYLKEGLLKLRILNNDMADHSASEANISSASLALSALTTKSGFFSFFLRSSNKEVTPATALGTNHSNVFGSKSTEYFVVVSKGELRLYSFDSRVIKKQQQKMKKYKEQHAFYEDADKELDKDLGDGNWLNNAAHIGDYNLCATVARFEKNSHHLLHSSAEKVTFSLTFPRVSKKPQKKFVFEAGTVEVANEFVNTCNFWASKLTAVPTLEESVSSIEYGWTNLDGLINMGEGFKKAKSISRWEALPKGVYLSNLSSVDPSEDYESPNHEGMLKQFVQTLKYYNNLKTLFNAFNRQKSHFMKLFRKYANSSNYKLVMQNYEARSHEYKVELNKYKSYITMLGYGLKLRFDLELEDRLVFWAEQIMELPDLEKPEAISEEIERRKKEALENDSELTKVVKAELERLIRSSSSMKKLLAETCHPIQETNEVSHPMELSEQTEIEEGDPANASLVKSPKTFSLSHYKDAESSPVSQLLSADRNNSTSESGQQLNLIQAELVMSFSTNTIKEEEEPEDCEEEMKKIPA</sequence>
<dbReference type="EMBL" id="CP034457">
    <property type="protein sequence ID" value="QBM87686.1"/>
    <property type="molecule type" value="Genomic_DNA"/>
</dbReference>
<reference evidence="14" key="1">
    <citation type="submission" date="2019-03" db="EMBL/GenBank/DDBJ databases">
        <title>Snf2 controls pulcherriminic acid biosynthesis and connects pigmentation and antifungal activity of the yeast Metschnikowia pulcherrima.</title>
        <authorList>
            <person name="Gore-Lloyd D."/>
            <person name="Sumann I."/>
            <person name="Brachmann A.O."/>
            <person name="Schneeberger K."/>
            <person name="Ortiz-Merino R.A."/>
            <person name="Moreno-Beltran M."/>
            <person name="Schlaefli M."/>
            <person name="Kirner P."/>
            <person name="Santos Kron A."/>
            <person name="Wolfe K.H."/>
            <person name="Piel J."/>
            <person name="Ahrens C.H."/>
            <person name="Henk D."/>
            <person name="Freimoser F.M."/>
        </authorList>
    </citation>
    <scope>NUCLEOTIDE SEQUENCE [LARGE SCALE GENOMIC DNA]</scope>
    <source>
        <strain evidence="14">APC 1.2</strain>
    </source>
</reference>
<dbReference type="GO" id="GO:0005935">
    <property type="term" value="C:cellular bud neck"/>
    <property type="evidence" value="ECO:0007669"/>
    <property type="project" value="UniProtKB-SubCell"/>
</dbReference>
<dbReference type="InterPro" id="IPR035999">
    <property type="entry name" value="Sec7_dom_sf"/>
</dbReference>
<name>A0A4P6XN77_9ASCO</name>
<dbReference type="AlphaFoldDB" id="A0A4P6XN77"/>
<evidence type="ECO:0000256" key="4">
    <source>
        <dbReference type="ARBA" id="ARBA00022475"/>
    </source>
</evidence>
<evidence type="ECO:0000256" key="2">
    <source>
        <dbReference type="ARBA" id="ARBA00004266"/>
    </source>
</evidence>
<evidence type="ECO:0000256" key="1">
    <source>
        <dbReference type="ARBA" id="ARBA00004202"/>
    </source>
</evidence>